<dbReference type="AlphaFoldDB" id="A0A2P2NH19"/>
<dbReference type="GO" id="GO:0008233">
    <property type="term" value="F:peptidase activity"/>
    <property type="evidence" value="ECO:0007669"/>
    <property type="project" value="UniProtKB-KW"/>
</dbReference>
<name>A0A2P2NH19_RHIMU</name>
<protein>
    <submittedName>
        <fullName evidence="1">OTU-like cysteine protease family protein</fullName>
    </submittedName>
</protein>
<proteinExistence type="predicted"/>
<keyword evidence="1" id="KW-0645">Protease</keyword>
<accession>A0A2P2NH19</accession>
<dbReference type="GO" id="GO:0006508">
    <property type="term" value="P:proteolysis"/>
    <property type="evidence" value="ECO:0007669"/>
    <property type="project" value="UniProtKB-KW"/>
</dbReference>
<dbReference type="EMBL" id="GGEC01061308">
    <property type="protein sequence ID" value="MBX41792.1"/>
    <property type="molecule type" value="Transcribed_RNA"/>
</dbReference>
<sequence length="50" mass="5549">MLIDNKSSGNGHANSMIYLELKTGVFSSDKILEMQGKQKYLSTVNLMISI</sequence>
<evidence type="ECO:0000313" key="1">
    <source>
        <dbReference type="EMBL" id="MBX41792.1"/>
    </source>
</evidence>
<organism evidence="1">
    <name type="scientific">Rhizophora mucronata</name>
    <name type="common">Asiatic mangrove</name>
    <dbReference type="NCBI Taxonomy" id="61149"/>
    <lineage>
        <taxon>Eukaryota</taxon>
        <taxon>Viridiplantae</taxon>
        <taxon>Streptophyta</taxon>
        <taxon>Embryophyta</taxon>
        <taxon>Tracheophyta</taxon>
        <taxon>Spermatophyta</taxon>
        <taxon>Magnoliopsida</taxon>
        <taxon>eudicotyledons</taxon>
        <taxon>Gunneridae</taxon>
        <taxon>Pentapetalae</taxon>
        <taxon>rosids</taxon>
        <taxon>fabids</taxon>
        <taxon>Malpighiales</taxon>
        <taxon>Rhizophoraceae</taxon>
        <taxon>Rhizophora</taxon>
    </lineage>
</organism>
<keyword evidence="1" id="KW-0378">Hydrolase</keyword>
<reference evidence="1" key="1">
    <citation type="submission" date="2018-02" db="EMBL/GenBank/DDBJ databases">
        <title>Rhizophora mucronata_Transcriptome.</title>
        <authorList>
            <person name="Meera S.P."/>
            <person name="Sreeshan A."/>
            <person name="Augustine A."/>
        </authorList>
    </citation>
    <scope>NUCLEOTIDE SEQUENCE</scope>
    <source>
        <tissue evidence="1">Leaf</tissue>
    </source>
</reference>